<dbReference type="EMBL" id="JXTB01000040">
    <property type="protein sequence ID" value="PON72289.1"/>
    <property type="molecule type" value="Genomic_DNA"/>
</dbReference>
<evidence type="ECO:0000313" key="2">
    <source>
        <dbReference type="Proteomes" id="UP000237105"/>
    </source>
</evidence>
<organism evidence="1 2">
    <name type="scientific">Parasponia andersonii</name>
    <name type="common">Sponia andersonii</name>
    <dbReference type="NCBI Taxonomy" id="3476"/>
    <lineage>
        <taxon>Eukaryota</taxon>
        <taxon>Viridiplantae</taxon>
        <taxon>Streptophyta</taxon>
        <taxon>Embryophyta</taxon>
        <taxon>Tracheophyta</taxon>
        <taxon>Spermatophyta</taxon>
        <taxon>Magnoliopsida</taxon>
        <taxon>eudicotyledons</taxon>
        <taxon>Gunneridae</taxon>
        <taxon>Pentapetalae</taxon>
        <taxon>rosids</taxon>
        <taxon>fabids</taxon>
        <taxon>Rosales</taxon>
        <taxon>Cannabaceae</taxon>
        <taxon>Parasponia</taxon>
    </lineage>
</organism>
<proteinExistence type="predicted"/>
<accession>A0A2P5DG82</accession>
<dbReference type="Proteomes" id="UP000237105">
    <property type="component" value="Unassembled WGS sequence"/>
</dbReference>
<comment type="caution">
    <text evidence="1">The sequence shown here is derived from an EMBL/GenBank/DDBJ whole genome shotgun (WGS) entry which is preliminary data.</text>
</comment>
<evidence type="ECO:0000313" key="1">
    <source>
        <dbReference type="EMBL" id="PON72289.1"/>
    </source>
</evidence>
<name>A0A2P5DG82_PARAD</name>
<gene>
    <name evidence="1" type="ORF">PanWU01x14_066800</name>
</gene>
<protein>
    <submittedName>
        <fullName evidence="1">Uncharacterized protein</fullName>
    </submittedName>
</protein>
<reference evidence="2" key="1">
    <citation type="submission" date="2016-06" db="EMBL/GenBank/DDBJ databases">
        <title>Parallel loss of symbiosis genes in relatives of nitrogen-fixing non-legume Parasponia.</title>
        <authorList>
            <person name="Van Velzen R."/>
            <person name="Holmer R."/>
            <person name="Bu F."/>
            <person name="Rutten L."/>
            <person name="Van Zeijl A."/>
            <person name="Liu W."/>
            <person name="Santuari L."/>
            <person name="Cao Q."/>
            <person name="Sharma T."/>
            <person name="Shen D."/>
            <person name="Roswanjaya Y."/>
            <person name="Wardhani T."/>
            <person name="Kalhor M.S."/>
            <person name="Jansen J."/>
            <person name="Van den Hoogen J."/>
            <person name="Gungor B."/>
            <person name="Hartog M."/>
            <person name="Hontelez J."/>
            <person name="Verver J."/>
            <person name="Yang W.-C."/>
            <person name="Schijlen E."/>
            <person name="Repin R."/>
            <person name="Schilthuizen M."/>
            <person name="Schranz E."/>
            <person name="Heidstra R."/>
            <person name="Miyata K."/>
            <person name="Fedorova E."/>
            <person name="Kohlen W."/>
            <person name="Bisseling T."/>
            <person name="Smit S."/>
            <person name="Geurts R."/>
        </authorList>
    </citation>
    <scope>NUCLEOTIDE SEQUENCE [LARGE SCALE GENOMIC DNA]</scope>
    <source>
        <strain evidence="2">cv. WU1-14</strain>
    </source>
</reference>
<dbReference type="AlphaFoldDB" id="A0A2P5DG82"/>
<sequence length="138" mass="15252">MNQSVLYKPIWTKPRFHNLGMNLFTFMQRPQSRASFQDTSKSELIRLNRVLAHLLEHENGLGVGLLVYEAPDHDVISRRIGSIDSAKNGESIVHGARKKYGSGFEDVFGDGGAVEEAGFDKVGVDLVEIPDGLALLEN</sequence>
<keyword evidence="2" id="KW-1185">Reference proteome</keyword>